<evidence type="ECO:0000256" key="2">
    <source>
        <dbReference type="ARBA" id="ARBA00023163"/>
    </source>
</evidence>
<dbReference type="AlphaFoldDB" id="A0A3L8PLQ3"/>
<dbReference type="SMART" id="SM01012">
    <property type="entry name" value="ANTAR"/>
    <property type="match status" value="1"/>
</dbReference>
<accession>A0A3L8PLQ3</accession>
<dbReference type="Proteomes" id="UP000282515">
    <property type="component" value="Unassembled WGS sequence"/>
</dbReference>
<name>A0A3L8PLQ3_9ACTN</name>
<evidence type="ECO:0000256" key="1">
    <source>
        <dbReference type="ARBA" id="ARBA00023015"/>
    </source>
</evidence>
<comment type="caution">
    <text evidence="4">The sequence shown here is derived from an EMBL/GenBank/DDBJ whole genome shotgun (WGS) entry which is preliminary data.</text>
</comment>
<dbReference type="PIRSF" id="PIRSF036625">
    <property type="entry name" value="GAF_ANTAR"/>
    <property type="match status" value="1"/>
</dbReference>
<sequence length="248" mass="26729">MCVGLASWPAVMKEAIGVVLSLDDLTQIVSELSELADLDKSLDLVTSSARWLFGADEVGVTLLKPGGRLETVGPTAPIAARADGLQHELGEGPCVDAATEARIVRTDDPANDERWPRWGPAIAQLGVRSSISVDLVNRQVRLGALNLYGSRHEQFADVDPEELRTYATHVMAVLGAMHRIESLESALESRTLIGQAEGILMERFSIDAVTAFAVLRRASQHSNVKVRDLAEQLVHRGDISGILGDHGP</sequence>
<protein>
    <submittedName>
        <fullName evidence="4">ANTAR domain-containing protein</fullName>
    </submittedName>
</protein>
<dbReference type="Pfam" id="PF13185">
    <property type="entry name" value="GAF_2"/>
    <property type="match status" value="1"/>
</dbReference>
<reference evidence="4 5" key="1">
    <citation type="submission" date="2018-10" db="EMBL/GenBank/DDBJ databases">
        <title>Aeromicrobium sp. 9W16Y-2 whole genome shotgun sequence.</title>
        <authorList>
            <person name="Li F."/>
        </authorList>
    </citation>
    <scope>NUCLEOTIDE SEQUENCE [LARGE SCALE GENOMIC DNA]</scope>
    <source>
        <strain evidence="4 5">9W16Y-2</strain>
    </source>
</reference>
<dbReference type="InterPro" id="IPR003018">
    <property type="entry name" value="GAF"/>
</dbReference>
<keyword evidence="1" id="KW-0805">Transcription regulation</keyword>
<evidence type="ECO:0000313" key="5">
    <source>
        <dbReference type="Proteomes" id="UP000282515"/>
    </source>
</evidence>
<evidence type="ECO:0000259" key="3">
    <source>
        <dbReference type="PROSITE" id="PS50921"/>
    </source>
</evidence>
<organism evidence="4 5">
    <name type="scientific">Aeromicrobium phragmitis</name>
    <dbReference type="NCBI Taxonomy" id="2478914"/>
    <lineage>
        <taxon>Bacteria</taxon>
        <taxon>Bacillati</taxon>
        <taxon>Actinomycetota</taxon>
        <taxon>Actinomycetes</taxon>
        <taxon>Propionibacteriales</taxon>
        <taxon>Nocardioidaceae</taxon>
        <taxon>Aeromicrobium</taxon>
    </lineage>
</organism>
<dbReference type="SUPFAM" id="SSF55781">
    <property type="entry name" value="GAF domain-like"/>
    <property type="match status" value="1"/>
</dbReference>
<dbReference type="OrthoDB" id="7466251at2"/>
<evidence type="ECO:0000313" key="4">
    <source>
        <dbReference type="EMBL" id="RLV56265.1"/>
    </source>
</evidence>
<dbReference type="InterPro" id="IPR029016">
    <property type="entry name" value="GAF-like_dom_sf"/>
</dbReference>
<dbReference type="Pfam" id="PF03861">
    <property type="entry name" value="ANTAR"/>
    <property type="match status" value="1"/>
</dbReference>
<proteinExistence type="predicted"/>
<keyword evidence="2" id="KW-0804">Transcription</keyword>
<dbReference type="Gene3D" id="1.10.10.10">
    <property type="entry name" value="Winged helix-like DNA-binding domain superfamily/Winged helix DNA-binding domain"/>
    <property type="match status" value="1"/>
</dbReference>
<dbReference type="InterPro" id="IPR005561">
    <property type="entry name" value="ANTAR"/>
</dbReference>
<dbReference type="InterPro" id="IPR036388">
    <property type="entry name" value="WH-like_DNA-bd_sf"/>
</dbReference>
<gene>
    <name evidence="4" type="ORF">D9V41_07495</name>
</gene>
<dbReference type="Gene3D" id="3.30.450.40">
    <property type="match status" value="1"/>
</dbReference>
<dbReference type="EMBL" id="RDBF01000004">
    <property type="protein sequence ID" value="RLV56265.1"/>
    <property type="molecule type" value="Genomic_DNA"/>
</dbReference>
<dbReference type="SMART" id="SM00065">
    <property type="entry name" value="GAF"/>
    <property type="match status" value="1"/>
</dbReference>
<dbReference type="InterPro" id="IPR012074">
    <property type="entry name" value="GAF_ANTAR"/>
</dbReference>
<feature type="domain" description="ANTAR" evidence="3">
    <location>
        <begin position="173"/>
        <end position="234"/>
    </location>
</feature>
<dbReference type="PROSITE" id="PS50921">
    <property type="entry name" value="ANTAR"/>
    <property type="match status" value="1"/>
</dbReference>
<dbReference type="GO" id="GO:0003723">
    <property type="term" value="F:RNA binding"/>
    <property type="evidence" value="ECO:0007669"/>
    <property type="project" value="InterPro"/>
</dbReference>
<keyword evidence="5" id="KW-1185">Reference proteome</keyword>